<keyword evidence="2" id="KW-1185">Reference proteome</keyword>
<protein>
    <submittedName>
        <fullName evidence="1">Uncharacterized protein</fullName>
    </submittedName>
</protein>
<name>A0ACB7SGV4_HYAAI</name>
<proteinExistence type="predicted"/>
<gene>
    <name evidence="1" type="ORF">HPB50_019302</name>
</gene>
<organism evidence="1 2">
    <name type="scientific">Hyalomma asiaticum</name>
    <name type="common">Tick</name>
    <dbReference type="NCBI Taxonomy" id="266040"/>
    <lineage>
        <taxon>Eukaryota</taxon>
        <taxon>Metazoa</taxon>
        <taxon>Ecdysozoa</taxon>
        <taxon>Arthropoda</taxon>
        <taxon>Chelicerata</taxon>
        <taxon>Arachnida</taxon>
        <taxon>Acari</taxon>
        <taxon>Parasitiformes</taxon>
        <taxon>Ixodida</taxon>
        <taxon>Ixodoidea</taxon>
        <taxon>Ixodidae</taxon>
        <taxon>Hyalomminae</taxon>
        <taxon>Hyalomma</taxon>
    </lineage>
</organism>
<evidence type="ECO:0000313" key="1">
    <source>
        <dbReference type="EMBL" id="KAH6933953.1"/>
    </source>
</evidence>
<sequence>MRCTRSSGPPITIGHEITHAFEVNGFLFDDEGREAFWGTNMTEELLLEKALCLRRYHNEIDPPRRQAGVDDELDSENMADFAGMLVTLNAFNALPLPERTMLLPESAGVALTPEQAFFVSYCASNCDSGVKVVRRYAIGKGRCMVPVMNDPRFAKAFGCSDRARMNPKMKCSYWDRARGRAKPCRFVLTVALRVRLRPRGAEYVFAEQFQWAGTPGPTAAPLYVTTTPTELRHRTLDDFDSGTSDRARGRAKPCRFVLTVALRVRLRPRGAEYVFAEQFQWAGTPGPTAAPLYVTTTPTELRHRTLDDFDSGTSLATSSSPLNRMSIF</sequence>
<dbReference type="Proteomes" id="UP000821845">
    <property type="component" value="Chromosome 4"/>
</dbReference>
<reference evidence="1" key="1">
    <citation type="submission" date="2020-05" db="EMBL/GenBank/DDBJ databases">
        <title>Large-scale comparative analyses of tick genomes elucidate their genetic diversity and vector capacities.</title>
        <authorList>
            <person name="Jia N."/>
            <person name="Wang J."/>
            <person name="Shi W."/>
            <person name="Du L."/>
            <person name="Sun Y."/>
            <person name="Zhan W."/>
            <person name="Jiang J."/>
            <person name="Wang Q."/>
            <person name="Zhang B."/>
            <person name="Ji P."/>
            <person name="Sakyi L.B."/>
            <person name="Cui X."/>
            <person name="Yuan T."/>
            <person name="Jiang B."/>
            <person name="Yang W."/>
            <person name="Lam T.T.-Y."/>
            <person name="Chang Q."/>
            <person name="Ding S."/>
            <person name="Wang X."/>
            <person name="Zhu J."/>
            <person name="Ruan X."/>
            <person name="Zhao L."/>
            <person name="Wei J."/>
            <person name="Que T."/>
            <person name="Du C."/>
            <person name="Cheng J."/>
            <person name="Dai P."/>
            <person name="Han X."/>
            <person name="Huang E."/>
            <person name="Gao Y."/>
            <person name="Liu J."/>
            <person name="Shao H."/>
            <person name="Ye R."/>
            <person name="Li L."/>
            <person name="Wei W."/>
            <person name="Wang X."/>
            <person name="Wang C."/>
            <person name="Yang T."/>
            <person name="Huo Q."/>
            <person name="Li W."/>
            <person name="Guo W."/>
            <person name="Chen H."/>
            <person name="Zhou L."/>
            <person name="Ni X."/>
            <person name="Tian J."/>
            <person name="Zhou Y."/>
            <person name="Sheng Y."/>
            <person name="Liu T."/>
            <person name="Pan Y."/>
            <person name="Xia L."/>
            <person name="Li J."/>
            <person name="Zhao F."/>
            <person name="Cao W."/>
        </authorList>
    </citation>
    <scope>NUCLEOTIDE SEQUENCE</scope>
    <source>
        <strain evidence="1">Hyas-2018</strain>
    </source>
</reference>
<comment type="caution">
    <text evidence="1">The sequence shown here is derived from an EMBL/GenBank/DDBJ whole genome shotgun (WGS) entry which is preliminary data.</text>
</comment>
<dbReference type="EMBL" id="CM023484">
    <property type="protein sequence ID" value="KAH6933953.1"/>
    <property type="molecule type" value="Genomic_DNA"/>
</dbReference>
<accession>A0ACB7SGV4</accession>
<evidence type="ECO:0000313" key="2">
    <source>
        <dbReference type="Proteomes" id="UP000821845"/>
    </source>
</evidence>